<comment type="caution">
    <text evidence="2">The sequence shown here is derived from an EMBL/GenBank/DDBJ whole genome shotgun (WGS) entry which is preliminary data.</text>
</comment>
<evidence type="ECO:0000313" key="3">
    <source>
        <dbReference type="Proteomes" id="UP001153269"/>
    </source>
</evidence>
<evidence type="ECO:0000313" key="2">
    <source>
        <dbReference type="EMBL" id="CAB1451361.1"/>
    </source>
</evidence>
<reference evidence="2" key="1">
    <citation type="submission" date="2020-03" db="EMBL/GenBank/DDBJ databases">
        <authorList>
            <person name="Weist P."/>
        </authorList>
    </citation>
    <scope>NUCLEOTIDE SEQUENCE</scope>
</reference>
<protein>
    <submittedName>
        <fullName evidence="2">Uncharacterized protein</fullName>
    </submittedName>
</protein>
<accession>A0A9N7VN60</accession>
<name>A0A9N7VN60_PLEPL</name>
<feature type="region of interest" description="Disordered" evidence="1">
    <location>
        <begin position="182"/>
        <end position="205"/>
    </location>
</feature>
<keyword evidence="3" id="KW-1185">Reference proteome</keyword>
<dbReference type="Proteomes" id="UP001153269">
    <property type="component" value="Unassembled WGS sequence"/>
</dbReference>
<sequence>MQLQFQTAEVTSPHSHLTDITHIPHHRKLLRNPQPNLKRVIPSIAQSLLLAMQRPGSHPNGSELEHKSLHCAITDSLVKEGAGRPELAPPPTCIQRDVKGSLRLRKDPPAEDCRLIALRQSSKETCRNRAVASKDLLLDSAHRTLRPRPLCCTKSCSPVYSKFSEVQFGAVMVLSQTEAVFDTEPKSSPRLDSDDVSSSIHLQGI</sequence>
<organism evidence="2 3">
    <name type="scientific">Pleuronectes platessa</name>
    <name type="common">European plaice</name>
    <dbReference type="NCBI Taxonomy" id="8262"/>
    <lineage>
        <taxon>Eukaryota</taxon>
        <taxon>Metazoa</taxon>
        <taxon>Chordata</taxon>
        <taxon>Craniata</taxon>
        <taxon>Vertebrata</taxon>
        <taxon>Euteleostomi</taxon>
        <taxon>Actinopterygii</taxon>
        <taxon>Neopterygii</taxon>
        <taxon>Teleostei</taxon>
        <taxon>Neoteleostei</taxon>
        <taxon>Acanthomorphata</taxon>
        <taxon>Carangaria</taxon>
        <taxon>Pleuronectiformes</taxon>
        <taxon>Pleuronectoidei</taxon>
        <taxon>Pleuronectidae</taxon>
        <taxon>Pleuronectes</taxon>
    </lineage>
</organism>
<gene>
    <name evidence="2" type="ORF">PLEPLA_LOCUS39054</name>
</gene>
<feature type="compositionally biased region" description="Polar residues" evidence="1">
    <location>
        <begin position="196"/>
        <end position="205"/>
    </location>
</feature>
<evidence type="ECO:0000256" key="1">
    <source>
        <dbReference type="SAM" id="MobiDB-lite"/>
    </source>
</evidence>
<dbReference type="AlphaFoldDB" id="A0A9N7VN60"/>
<dbReference type="EMBL" id="CADEAL010004086">
    <property type="protein sequence ID" value="CAB1451361.1"/>
    <property type="molecule type" value="Genomic_DNA"/>
</dbReference>
<feature type="compositionally biased region" description="Basic and acidic residues" evidence="1">
    <location>
        <begin position="183"/>
        <end position="193"/>
    </location>
</feature>
<proteinExistence type="predicted"/>